<evidence type="ECO:0000313" key="2">
    <source>
        <dbReference type="Proteomes" id="UP000576082"/>
    </source>
</evidence>
<dbReference type="EMBL" id="JABANE010000312">
    <property type="protein sequence ID" value="NME73036.1"/>
    <property type="molecule type" value="Genomic_DNA"/>
</dbReference>
<dbReference type="AlphaFoldDB" id="A0A7X9S274"/>
<gene>
    <name evidence="1" type="ORF">HHU12_34110</name>
</gene>
<name>A0A7X9S274_9BACT</name>
<sequence>LFTTNPDLKKGLIDLVFATNYYDKKYDFLPNSQSSIHPIISEELKSALEEAKIEGIEFYEYNKAGLDVPIIFS</sequence>
<accession>A0A7X9S274</accession>
<feature type="non-terminal residue" evidence="1">
    <location>
        <position position="1"/>
    </location>
</feature>
<protein>
    <submittedName>
        <fullName evidence="1">Uncharacterized protein</fullName>
    </submittedName>
</protein>
<reference evidence="1 2" key="1">
    <citation type="submission" date="2020-04" db="EMBL/GenBank/DDBJ databases">
        <title>Flammeovirga sp. SR4, a novel species isolated from seawater.</title>
        <authorList>
            <person name="Wang X."/>
        </authorList>
    </citation>
    <scope>NUCLEOTIDE SEQUENCE [LARGE SCALE GENOMIC DNA]</scope>
    <source>
        <strain evidence="1 2">ATCC 23126</strain>
    </source>
</reference>
<keyword evidence="2" id="KW-1185">Reference proteome</keyword>
<comment type="caution">
    <text evidence="1">The sequence shown here is derived from an EMBL/GenBank/DDBJ whole genome shotgun (WGS) entry which is preliminary data.</text>
</comment>
<dbReference type="RefSeq" id="WP_169661175.1">
    <property type="nucleotide sequence ID" value="NZ_JABANE010000312.1"/>
</dbReference>
<organism evidence="1 2">
    <name type="scientific">Flammeovirga aprica JL-4</name>
    <dbReference type="NCBI Taxonomy" id="694437"/>
    <lineage>
        <taxon>Bacteria</taxon>
        <taxon>Pseudomonadati</taxon>
        <taxon>Bacteroidota</taxon>
        <taxon>Cytophagia</taxon>
        <taxon>Cytophagales</taxon>
        <taxon>Flammeovirgaceae</taxon>
        <taxon>Flammeovirga</taxon>
    </lineage>
</organism>
<proteinExistence type="predicted"/>
<evidence type="ECO:0000313" key="1">
    <source>
        <dbReference type="EMBL" id="NME73036.1"/>
    </source>
</evidence>
<dbReference type="Proteomes" id="UP000576082">
    <property type="component" value="Unassembled WGS sequence"/>
</dbReference>